<evidence type="ECO:0000256" key="2">
    <source>
        <dbReference type="ARBA" id="ARBA00023054"/>
    </source>
</evidence>
<feature type="region of interest" description="Disordered" evidence="3">
    <location>
        <begin position="125"/>
        <end position="156"/>
    </location>
</feature>
<dbReference type="InterPro" id="IPR050465">
    <property type="entry name" value="UPF0194_transport"/>
</dbReference>
<comment type="subcellular location">
    <subcellularLocation>
        <location evidence="1">Cell envelope</location>
    </subcellularLocation>
</comment>
<protein>
    <recommendedName>
        <fullName evidence="6">Biotin/lipoyl-binding protein</fullName>
    </recommendedName>
</protein>
<evidence type="ECO:0000313" key="4">
    <source>
        <dbReference type="EMBL" id="GAA6500379.1"/>
    </source>
</evidence>
<evidence type="ECO:0000256" key="1">
    <source>
        <dbReference type="ARBA" id="ARBA00004196"/>
    </source>
</evidence>
<dbReference type="EMBL" id="BAABZQ010000001">
    <property type="protein sequence ID" value="GAA6500379.1"/>
    <property type="molecule type" value="Genomic_DNA"/>
</dbReference>
<accession>A0ABQ0BV27</accession>
<dbReference type="PANTHER" id="PTHR32347">
    <property type="entry name" value="EFFLUX SYSTEM COMPONENT YKNX-RELATED"/>
    <property type="match status" value="1"/>
</dbReference>
<dbReference type="Proteomes" id="UP001600941">
    <property type="component" value="Unassembled WGS sequence"/>
</dbReference>
<sequence>MIHNKNQLPDIQKKAGKALGAFLVVMALLTVLSRAAANIITPRVTCTVPQKTALKYKVTATGTVKEKQQQAVNTVPGIRVKKVLVSEGDHVSEQDVLFEVDMEDLEEKILLKNRELEKLKLSLKDSREKSRLEQQNKSTEQSRAEEDYSRTKESLDAKVQQAYEALAEAQNRLEEFDSQSSGEQENLPDSVEEALIQASDEKHQLLEQAEADADQKKALLEQAKTEQKPQEILAALEKDAEEAENAVQSARDACTSADEALETWQASQEALENQSAGEQRQVLADACTQAENAYEDALRLREEGLADAQRKMEDTRKPTVPDSTPKTTEMEMKTLQTELDKYTALQKAGGQILSPAEGIVRKVHVEAGSTTGEGSSVTLADLSSGYRYTASIPKEQAEIITDGDAVTLKSADGKKTAEGLTIQSITENKENPDLTDITADIEKGEFDADESAVLYAEMNSAVYPCVVPLEALRMEDNQYFVLTVQETENILGNELTAVRINVEVLEKNNTMAALKADGLDADSQIILSSQKTVKAGDRIRPEEE</sequence>
<dbReference type="Gene3D" id="2.40.420.20">
    <property type="match status" value="1"/>
</dbReference>
<reference evidence="4 5" key="1">
    <citation type="submission" date="2024-04" db="EMBL/GenBank/DDBJ databases">
        <title>Defined microbial consortia suppress multidrug-resistant proinflammatory Enterobacteriaceae via ecological control.</title>
        <authorList>
            <person name="Furuichi M."/>
            <person name="Kawaguchi T."/>
            <person name="Pust M."/>
            <person name="Yasuma K."/>
            <person name="Plichta D."/>
            <person name="Hasegawa N."/>
            <person name="Ohya T."/>
            <person name="Bhattarai S."/>
            <person name="Sasajima S."/>
            <person name="Aoto Y."/>
            <person name="Tuganbaev T."/>
            <person name="Yaginuma M."/>
            <person name="Ueda M."/>
            <person name="Okahashi N."/>
            <person name="Amafuji K."/>
            <person name="Kiridooshi Y."/>
            <person name="Sugita K."/>
            <person name="Strazar M."/>
            <person name="Skelly A."/>
            <person name="Suda W."/>
            <person name="Hattori M."/>
            <person name="Nakamoto N."/>
            <person name="Caballero S."/>
            <person name="Norman J."/>
            <person name="Olle B."/>
            <person name="Tanoue T."/>
            <person name="Arita M."/>
            <person name="Bucci V."/>
            <person name="Atarashi K."/>
            <person name="Xavier R."/>
            <person name="Honda K."/>
        </authorList>
    </citation>
    <scope>NUCLEOTIDE SEQUENCE [LARGE SCALE GENOMIC DNA]</scope>
    <source>
        <strain evidence="5">k34-0107-D12</strain>
    </source>
</reference>
<evidence type="ECO:0008006" key="6">
    <source>
        <dbReference type="Google" id="ProtNLM"/>
    </source>
</evidence>
<comment type="caution">
    <text evidence="4">The sequence shown here is derived from an EMBL/GenBank/DDBJ whole genome shotgun (WGS) entry which is preliminary data.</text>
</comment>
<proteinExistence type="predicted"/>
<evidence type="ECO:0000256" key="3">
    <source>
        <dbReference type="SAM" id="MobiDB-lite"/>
    </source>
</evidence>
<dbReference type="PANTHER" id="PTHR32347:SF14">
    <property type="entry name" value="EFFLUX SYSTEM COMPONENT YKNX-RELATED"/>
    <property type="match status" value="1"/>
</dbReference>
<dbReference type="RefSeq" id="WP_227211813.1">
    <property type="nucleotide sequence ID" value="NZ_BAABZQ010000001.1"/>
</dbReference>
<keyword evidence="2" id="KW-0175">Coiled coil</keyword>
<organism evidence="4 5">
    <name type="scientific">Blautia parvula</name>
    <dbReference type="NCBI Taxonomy" id="2877527"/>
    <lineage>
        <taxon>Bacteria</taxon>
        <taxon>Bacillati</taxon>
        <taxon>Bacillota</taxon>
        <taxon>Clostridia</taxon>
        <taxon>Lachnospirales</taxon>
        <taxon>Lachnospiraceae</taxon>
        <taxon>Blautia</taxon>
    </lineage>
</organism>
<gene>
    <name evidence="4" type="ORF">K340107D12_31950</name>
</gene>
<evidence type="ECO:0000313" key="5">
    <source>
        <dbReference type="Proteomes" id="UP001600941"/>
    </source>
</evidence>
<keyword evidence="5" id="KW-1185">Reference proteome</keyword>
<name>A0ABQ0BV27_9FIRM</name>